<evidence type="ECO:0000256" key="1">
    <source>
        <dbReference type="SAM" id="MobiDB-lite"/>
    </source>
</evidence>
<gene>
    <name evidence="2" type="ORF">HYPSUDRAFT_529608</name>
</gene>
<evidence type="ECO:0000313" key="3">
    <source>
        <dbReference type="Proteomes" id="UP000054270"/>
    </source>
</evidence>
<feature type="region of interest" description="Disordered" evidence="1">
    <location>
        <begin position="129"/>
        <end position="148"/>
    </location>
</feature>
<proteinExistence type="predicted"/>
<protein>
    <submittedName>
        <fullName evidence="2">Uncharacterized protein</fullName>
    </submittedName>
</protein>
<evidence type="ECO:0000313" key="2">
    <source>
        <dbReference type="EMBL" id="KJA24460.1"/>
    </source>
</evidence>
<sequence>MCAQCDRRGSPLWVSARSSTTSPDFRPFPPPYVLTPSMRRILPHRCPSSIGLSASQLPGGAPLWYVPRACLVCIDRTLKTERYLLGAQIISDVPLPYSTPHLHGYSSTQDTPSYRCDHTQPCVARTVPPRACSPPRHAPPPSTLTRRPRCPSVPWAPRRHGINHVNACACLAWCTPFRREGQSGARVWTARHPS</sequence>
<name>A0A0D2PYI6_HYPSF</name>
<organism evidence="2 3">
    <name type="scientific">Hypholoma sublateritium (strain FD-334 SS-4)</name>
    <dbReference type="NCBI Taxonomy" id="945553"/>
    <lineage>
        <taxon>Eukaryota</taxon>
        <taxon>Fungi</taxon>
        <taxon>Dikarya</taxon>
        <taxon>Basidiomycota</taxon>
        <taxon>Agaricomycotina</taxon>
        <taxon>Agaricomycetes</taxon>
        <taxon>Agaricomycetidae</taxon>
        <taxon>Agaricales</taxon>
        <taxon>Agaricineae</taxon>
        <taxon>Strophariaceae</taxon>
        <taxon>Hypholoma</taxon>
    </lineage>
</organism>
<keyword evidence="3" id="KW-1185">Reference proteome</keyword>
<reference evidence="3" key="1">
    <citation type="submission" date="2014-04" db="EMBL/GenBank/DDBJ databases">
        <title>Evolutionary Origins and Diversification of the Mycorrhizal Mutualists.</title>
        <authorList>
            <consortium name="DOE Joint Genome Institute"/>
            <consortium name="Mycorrhizal Genomics Consortium"/>
            <person name="Kohler A."/>
            <person name="Kuo A."/>
            <person name="Nagy L.G."/>
            <person name="Floudas D."/>
            <person name="Copeland A."/>
            <person name="Barry K.W."/>
            <person name="Cichocki N."/>
            <person name="Veneault-Fourrey C."/>
            <person name="LaButti K."/>
            <person name="Lindquist E.A."/>
            <person name="Lipzen A."/>
            <person name="Lundell T."/>
            <person name="Morin E."/>
            <person name="Murat C."/>
            <person name="Riley R."/>
            <person name="Ohm R."/>
            <person name="Sun H."/>
            <person name="Tunlid A."/>
            <person name="Henrissat B."/>
            <person name="Grigoriev I.V."/>
            <person name="Hibbett D.S."/>
            <person name="Martin F."/>
        </authorList>
    </citation>
    <scope>NUCLEOTIDE SEQUENCE [LARGE SCALE GENOMIC DNA]</scope>
    <source>
        <strain evidence="3">FD-334 SS-4</strain>
    </source>
</reference>
<dbReference type="Proteomes" id="UP000054270">
    <property type="component" value="Unassembled WGS sequence"/>
</dbReference>
<accession>A0A0D2PYI6</accession>
<dbReference type="EMBL" id="KN817537">
    <property type="protein sequence ID" value="KJA24460.1"/>
    <property type="molecule type" value="Genomic_DNA"/>
</dbReference>
<dbReference type="AlphaFoldDB" id="A0A0D2PYI6"/>